<evidence type="ECO:0000313" key="2">
    <source>
        <dbReference type="Proteomes" id="UP000501690"/>
    </source>
</evidence>
<gene>
    <name evidence="1" type="ORF">DEO72_LG7g945</name>
</gene>
<evidence type="ECO:0000313" key="1">
    <source>
        <dbReference type="EMBL" id="QCD99661.1"/>
    </source>
</evidence>
<name>A0A4D6MGM0_VIGUN</name>
<sequence>MDSLLVCSKGSGDVFNSHEGSLMHILVDIKSFILDINIEQMPPRTPHASSLGPYNVPSRHYVPPAIATSHFSRYPTVGKPTASCCWPLLAPSAVSGRIAEIILTSSDDRETFMPSLILSCESNNAAKESVGPSTNEVPRDFLEEIVEEYSVLQGSPYVCFSSSWQPKASDHPSKMAPLWKDAMNFHLFFSSPPLAFFPQFQKHFLTRGANNSYDVCKQK</sequence>
<accession>A0A4D6MGM0</accession>
<dbReference type="Proteomes" id="UP000501690">
    <property type="component" value="Linkage Group LG7"/>
</dbReference>
<dbReference type="AlphaFoldDB" id="A0A4D6MGM0"/>
<protein>
    <submittedName>
        <fullName evidence="1">Uncharacterized protein</fullName>
    </submittedName>
</protein>
<dbReference type="EMBL" id="CP039351">
    <property type="protein sequence ID" value="QCD99661.1"/>
    <property type="molecule type" value="Genomic_DNA"/>
</dbReference>
<organism evidence="1 2">
    <name type="scientific">Vigna unguiculata</name>
    <name type="common">Cowpea</name>
    <dbReference type="NCBI Taxonomy" id="3917"/>
    <lineage>
        <taxon>Eukaryota</taxon>
        <taxon>Viridiplantae</taxon>
        <taxon>Streptophyta</taxon>
        <taxon>Embryophyta</taxon>
        <taxon>Tracheophyta</taxon>
        <taxon>Spermatophyta</taxon>
        <taxon>Magnoliopsida</taxon>
        <taxon>eudicotyledons</taxon>
        <taxon>Gunneridae</taxon>
        <taxon>Pentapetalae</taxon>
        <taxon>rosids</taxon>
        <taxon>fabids</taxon>
        <taxon>Fabales</taxon>
        <taxon>Fabaceae</taxon>
        <taxon>Papilionoideae</taxon>
        <taxon>50 kb inversion clade</taxon>
        <taxon>NPAAA clade</taxon>
        <taxon>indigoferoid/millettioid clade</taxon>
        <taxon>Phaseoleae</taxon>
        <taxon>Vigna</taxon>
    </lineage>
</organism>
<reference evidence="1 2" key="1">
    <citation type="submission" date="2019-04" db="EMBL/GenBank/DDBJ databases">
        <title>An improved genome assembly and genetic linkage map for asparagus bean, Vigna unguiculata ssp. sesquipedialis.</title>
        <authorList>
            <person name="Xia Q."/>
            <person name="Zhang R."/>
            <person name="Dong Y."/>
        </authorList>
    </citation>
    <scope>NUCLEOTIDE SEQUENCE [LARGE SCALE GENOMIC DNA]</scope>
    <source>
        <tissue evidence="1">Leaf</tissue>
    </source>
</reference>
<proteinExistence type="predicted"/>
<keyword evidence="2" id="KW-1185">Reference proteome</keyword>